<dbReference type="Proteomes" id="UP000467840">
    <property type="component" value="Chromosome 14"/>
</dbReference>
<dbReference type="PANTHER" id="PTHR45651">
    <property type="entry name" value="CYCLIC NUCLEOTIDE-GATED ION CHANNEL 15-RELATED-RELATED"/>
    <property type="match status" value="1"/>
</dbReference>
<dbReference type="EMBL" id="JAAGAX010000006">
    <property type="protein sequence ID" value="KAF2312154.1"/>
    <property type="molecule type" value="Genomic_DNA"/>
</dbReference>
<evidence type="ECO:0000313" key="2">
    <source>
        <dbReference type="EMBL" id="KAF2312154.1"/>
    </source>
</evidence>
<proteinExistence type="predicted"/>
<keyword evidence="1" id="KW-0407">Ion channel</keyword>
<evidence type="ECO:0000256" key="1">
    <source>
        <dbReference type="ARBA" id="ARBA00023303"/>
    </source>
</evidence>
<dbReference type="SUPFAM" id="SSF81324">
    <property type="entry name" value="Voltage-gated potassium channels"/>
    <property type="match status" value="1"/>
</dbReference>
<dbReference type="GO" id="GO:0034220">
    <property type="term" value="P:monoatomic ion transmembrane transport"/>
    <property type="evidence" value="ECO:0007669"/>
    <property type="project" value="UniProtKB-KW"/>
</dbReference>
<keyword evidence="3" id="KW-1185">Reference proteome</keyword>
<name>A0A6A6MFU8_HEVBR</name>
<comment type="caution">
    <text evidence="2">The sequence shown here is derived from an EMBL/GenBank/DDBJ whole genome shotgun (WGS) entry which is preliminary data.</text>
</comment>
<dbReference type="AlphaFoldDB" id="A0A6A6MFU8"/>
<protein>
    <submittedName>
        <fullName evidence="2">Uncharacterized protein</fullName>
    </submittedName>
</protein>
<reference evidence="2 3" key="1">
    <citation type="journal article" date="2020" name="Mol. Plant">
        <title>The Chromosome-Based Rubber Tree Genome Provides New Insights into Spurge Genome Evolution and Rubber Biosynthesis.</title>
        <authorList>
            <person name="Liu J."/>
            <person name="Shi C."/>
            <person name="Shi C.C."/>
            <person name="Li W."/>
            <person name="Zhang Q.J."/>
            <person name="Zhang Y."/>
            <person name="Li K."/>
            <person name="Lu H.F."/>
            <person name="Shi C."/>
            <person name="Zhu S.T."/>
            <person name="Xiao Z.Y."/>
            <person name="Nan H."/>
            <person name="Yue Y."/>
            <person name="Zhu X.G."/>
            <person name="Wu Y."/>
            <person name="Hong X.N."/>
            <person name="Fan G.Y."/>
            <person name="Tong Y."/>
            <person name="Zhang D."/>
            <person name="Mao C.L."/>
            <person name="Liu Y.L."/>
            <person name="Hao S.J."/>
            <person name="Liu W.Q."/>
            <person name="Lv M.Q."/>
            <person name="Zhang H.B."/>
            <person name="Liu Y."/>
            <person name="Hu-Tang G.R."/>
            <person name="Wang J.P."/>
            <person name="Wang J.H."/>
            <person name="Sun Y.H."/>
            <person name="Ni S.B."/>
            <person name="Chen W.B."/>
            <person name="Zhang X.C."/>
            <person name="Jiao Y.N."/>
            <person name="Eichler E.E."/>
            <person name="Li G.H."/>
            <person name="Liu X."/>
            <person name="Gao L.Z."/>
        </authorList>
    </citation>
    <scope>NUCLEOTIDE SEQUENCE [LARGE SCALE GENOMIC DNA]</scope>
    <source>
        <strain evidence="3">cv. GT1</strain>
        <tissue evidence="2">Leaf</tissue>
    </source>
</reference>
<keyword evidence="1" id="KW-0813">Transport</keyword>
<gene>
    <name evidence="2" type="ORF">GH714_028305</name>
</gene>
<accession>A0A6A6MFU8</accession>
<dbReference type="PANTHER" id="PTHR45651:SF5">
    <property type="entry name" value="CYCLIC NUCLEOTIDE-GATED ION CHANNEL 1"/>
    <property type="match status" value="1"/>
</dbReference>
<dbReference type="GO" id="GO:0016020">
    <property type="term" value="C:membrane"/>
    <property type="evidence" value="ECO:0007669"/>
    <property type="project" value="UniProtKB-SubCell"/>
</dbReference>
<evidence type="ECO:0000313" key="3">
    <source>
        <dbReference type="Proteomes" id="UP000467840"/>
    </source>
</evidence>
<keyword evidence="1" id="KW-0406">Ion transport</keyword>
<sequence length="260" mass="29602">MQIVTSMSYGHELSTGEVCKSVFLFPLLPTSLMFSWIEFIVASEFDFEIFYNFYGFRIGSQRKVPKCNILQVMGYIQGKIRMTFRTGFIASSSQVFGRGVLVEDSWEIAKRYLSSYFVIDILAVLPLPQYLPRVMRLYPLYKEVTRTSGMLTETASAGAGFNLFLYMLASHVNLIIRDNAAFLNAFCSVQTPKTTFFDFGIFLNALKSDVVASNDFPKKFFYCFWWGLRNLSSLGQNLKTSTFVWEICFAVVISISGGME</sequence>
<organism evidence="2 3">
    <name type="scientific">Hevea brasiliensis</name>
    <name type="common">Para rubber tree</name>
    <name type="synonym">Siphonia brasiliensis</name>
    <dbReference type="NCBI Taxonomy" id="3981"/>
    <lineage>
        <taxon>Eukaryota</taxon>
        <taxon>Viridiplantae</taxon>
        <taxon>Streptophyta</taxon>
        <taxon>Embryophyta</taxon>
        <taxon>Tracheophyta</taxon>
        <taxon>Spermatophyta</taxon>
        <taxon>Magnoliopsida</taxon>
        <taxon>eudicotyledons</taxon>
        <taxon>Gunneridae</taxon>
        <taxon>Pentapetalae</taxon>
        <taxon>rosids</taxon>
        <taxon>fabids</taxon>
        <taxon>Malpighiales</taxon>
        <taxon>Euphorbiaceae</taxon>
        <taxon>Crotonoideae</taxon>
        <taxon>Micrandreae</taxon>
        <taxon>Hevea</taxon>
    </lineage>
</organism>